<dbReference type="AlphaFoldDB" id="A0A0F0CM15"/>
<sequence>MSEPKTVPKTASSRIVFPNPFDSKIEIIFSIKSPLDTTLSLSAANKIVASSALSPAIPPSINIAFIKSSFVITWLKSTPNKREVIAEFPSKISFKLLIISPIFSTTFLSLLRINLILSPAPPEALSKSAFSNSSFVDKLSRFIPSFKSRYSLIPSLSYVPSELTSFTSSSALPQYVALLCNPLL</sequence>
<accession>A0A0F0CM15</accession>
<dbReference type="EMBL" id="JYNY01000372">
    <property type="protein sequence ID" value="KJJ84277.1"/>
    <property type="molecule type" value="Genomic_DNA"/>
</dbReference>
<keyword evidence="2" id="KW-1185">Reference proteome</keyword>
<evidence type="ECO:0000313" key="1">
    <source>
        <dbReference type="EMBL" id="KJJ84277.1"/>
    </source>
</evidence>
<comment type="caution">
    <text evidence="1">The sequence shown here is derived from an EMBL/GenBank/DDBJ whole genome shotgun (WGS) entry which is preliminary data.</text>
</comment>
<evidence type="ECO:0000313" key="2">
    <source>
        <dbReference type="Proteomes" id="UP000033428"/>
    </source>
</evidence>
<proteinExistence type="predicted"/>
<name>A0A0F0CM15_9BACT</name>
<organism evidence="1 2">
    <name type="scientific">Candidatus Omnitrophus magneticus</name>
    <dbReference type="NCBI Taxonomy" id="1609969"/>
    <lineage>
        <taxon>Bacteria</taxon>
        <taxon>Pseudomonadati</taxon>
        <taxon>Candidatus Omnitrophota</taxon>
        <taxon>Candidatus Omnitrophus</taxon>
    </lineage>
</organism>
<dbReference type="Proteomes" id="UP000033428">
    <property type="component" value="Unassembled WGS sequence"/>
</dbReference>
<gene>
    <name evidence="1" type="ORF">OMAG_001740</name>
</gene>
<reference evidence="1 2" key="1">
    <citation type="submission" date="2015-02" db="EMBL/GenBank/DDBJ databases">
        <title>Single-cell genomics of uncultivated deep-branching MTB reveals a conserved set of magnetosome genes.</title>
        <authorList>
            <person name="Kolinko S."/>
            <person name="Richter M."/>
            <person name="Glockner F.O."/>
            <person name="Brachmann A."/>
            <person name="Schuler D."/>
        </authorList>
    </citation>
    <scope>NUCLEOTIDE SEQUENCE [LARGE SCALE GENOMIC DNA]</scope>
    <source>
        <strain evidence="1">SKK-01</strain>
    </source>
</reference>
<protein>
    <submittedName>
        <fullName evidence="1">Uncharacterized protein</fullName>
    </submittedName>
</protein>